<evidence type="ECO:0000256" key="4">
    <source>
        <dbReference type="ARBA" id="ARBA00022989"/>
    </source>
</evidence>
<sequence length="325" mass="34582">MTQSAPPRFPPLLMLLTGMLTIQGGAAIAKGLFPAVGAMGTAGLRVVLAAALLTLLFRPPFHRIVPAHWRLIVPYGLALGLMNLSFYASLERLPLGVAVTIEFTGPLALSLYLSRRPADFLWVLLAAAGIALMAPRGELQGLDPVGMGFALLAGFFWALYILAGSRVSRELSGTISVTAGMWVAAAVTVPFAVLGAGASLLAPNILLAGLGVALLSSAVPYTLEMQAMKFIPPKVFGVLSSLEPALAAIAGLLLLGEQLSPVQWTALVLVMLASVGMTLTNQERGEPQESANTLRWKRRRRWRQSLREQLDARHHKGDPPTDPEG</sequence>
<accession>A0A431VZH8</accession>
<gene>
    <name evidence="8" type="ORF">EJ104_04475</name>
</gene>
<keyword evidence="4 6" id="KW-1133">Transmembrane helix</keyword>
<dbReference type="Proteomes" id="UP000277766">
    <property type="component" value="Unassembled WGS sequence"/>
</dbReference>
<evidence type="ECO:0000256" key="5">
    <source>
        <dbReference type="ARBA" id="ARBA00023136"/>
    </source>
</evidence>
<evidence type="ECO:0000256" key="2">
    <source>
        <dbReference type="ARBA" id="ARBA00022475"/>
    </source>
</evidence>
<keyword evidence="2" id="KW-1003">Cell membrane</keyword>
<evidence type="ECO:0000256" key="3">
    <source>
        <dbReference type="ARBA" id="ARBA00022692"/>
    </source>
</evidence>
<keyword evidence="3 6" id="KW-0812">Transmembrane</keyword>
<dbReference type="PANTHER" id="PTHR42920">
    <property type="entry name" value="OS03G0707200 PROTEIN-RELATED"/>
    <property type="match status" value="1"/>
</dbReference>
<feature type="transmembrane region" description="Helical" evidence="6">
    <location>
        <begin position="120"/>
        <end position="139"/>
    </location>
</feature>
<dbReference type="OrthoDB" id="9815120at2"/>
<feature type="transmembrane region" description="Helical" evidence="6">
    <location>
        <begin position="200"/>
        <end position="223"/>
    </location>
</feature>
<feature type="domain" description="EamA" evidence="7">
    <location>
        <begin position="146"/>
        <end position="277"/>
    </location>
</feature>
<feature type="transmembrane region" description="Helical" evidence="6">
    <location>
        <begin position="93"/>
        <end position="113"/>
    </location>
</feature>
<dbReference type="Gene3D" id="1.10.3730.20">
    <property type="match status" value="1"/>
</dbReference>
<dbReference type="InterPro" id="IPR000620">
    <property type="entry name" value="EamA_dom"/>
</dbReference>
<evidence type="ECO:0000256" key="1">
    <source>
        <dbReference type="ARBA" id="ARBA00004651"/>
    </source>
</evidence>
<name>A0A431VZH8_9DEIO</name>
<feature type="transmembrane region" description="Helical" evidence="6">
    <location>
        <begin position="69"/>
        <end position="87"/>
    </location>
</feature>
<keyword evidence="5 6" id="KW-0472">Membrane</keyword>
<feature type="transmembrane region" description="Helical" evidence="6">
    <location>
        <begin position="175"/>
        <end position="194"/>
    </location>
</feature>
<dbReference type="PANTHER" id="PTHR42920:SF5">
    <property type="entry name" value="EAMA DOMAIN-CONTAINING PROTEIN"/>
    <property type="match status" value="1"/>
</dbReference>
<dbReference type="RefSeq" id="WP_126351563.1">
    <property type="nucleotide sequence ID" value="NZ_CP086380.1"/>
</dbReference>
<evidence type="ECO:0000313" key="8">
    <source>
        <dbReference type="EMBL" id="RTR28614.1"/>
    </source>
</evidence>
<proteinExistence type="predicted"/>
<comment type="caution">
    <text evidence="8">The sequence shown here is derived from an EMBL/GenBank/DDBJ whole genome shotgun (WGS) entry which is preliminary data.</text>
</comment>
<dbReference type="InterPro" id="IPR037185">
    <property type="entry name" value="EmrE-like"/>
</dbReference>
<organism evidence="8 9">
    <name type="scientific">Deinococcus radiophilus</name>
    <dbReference type="NCBI Taxonomy" id="32062"/>
    <lineage>
        <taxon>Bacteria</taxon>
        <taxon>Thermotogati</taxon>
        <taxon>Deinococcota</taxon>
        <taxon>Deinococci</taxon>
        <taxon>Deinococcales</taxon>
        <taxon>Deinococcaceae</taxon>
        <taxon>Deinococcus</taxon>
    </lineage>
</organism>
<dbReference type="Pfam" id="PF00892">
    <property type="entry name" value="EamA"/>
    <property type="match status" value="1"/>
</dbReference>
<evidence type="ECO:0000259" key="7">
    <source>
        <dbReference type="Pfam" id="PF00892"/>
    </source>
</evidence>
<dbReference type="SUPFAM" id="SSF103481">
    <property type="entry name" value="Multidrug resistance efflux transporter EmrE"/>
    <property type="match status" value="1"/>
</dbReference>
<keyword evidence="9" id="KW-1185">Reference proteome</keyword>
<feature type="transmembrane region" description="Helical" evidence="6">
    <location>
        <begin position="35"/>
        <end position="57"/>
    </location>
</feature>
<reference evidence="8 9" key="1">
    <citation type="submission" date="2018-12" db="EMBL/GenBank/DDBJ databases">
        <title>Deinococcus radiophilus ATCC 27603 genome sequencing and assembly.</title>
        <authorList>
            <person name="Maclea K.S."/>
            <person name="Maynard C.R."/>
        </authorList>
    </citation>
    <scope>NUCLEOTIDE SEQUENCE [LARGE SCALE GENOMIC DNA]</scope>
    <source>
        <strain evidence="8 9">ATCC 27603</strain>
    </source>
</reference>
<feature type="transmembrane region" description="Helical" evidence="6">
    <location>
        <begin position="12"/>
        <end position="29"/>
    </location>
</feature>
<dbReference type="GO" id="GO:0005886">
    <property type="term" value="C:plasma membrane"/>
    <property type="evidence" value="ECO:0007669"/>
    <property type="project" value="UniProtKB-SubCell"/>
</dbReference>
<comment type="subcellular location">
    <subcellularLocation>
        <location evidence="1">Cell membrane</location>
        <topology evidence="1">Multi-pass membrane protein</topology>
    </subcellularLocation>
</comment>
<dbReference type="AlphaFoldDB" id="A0A431VZH8"/>
<evidence type="ECO:0000256" key="6">
    <source>
        <dbReference type="SAM" id="Phobius"/>
    </source>
</evidence>
<evidence type="ECO:0000313" key="9">
    <source>
        <dbReference type="Proteomes" id="UP000277766"/>
    </source>
</evidence>
<feature type="transmembrane region" description="Helical" evidence="6">
    <location>
        <begin position="145"/>
        <end position="163"/>
    </location>
</feature>
<dbReference type="EMBL" id="RXPE01000006">
    <property type="protein sequence ID" value="RTR28614.1"/>
    <property type="molecule type" value="Genomic_DNA"/>
</dbReference>
<dbReference type="InterPro" id="IPR051258">
    <property type="entry name" value="Diverse_Substrate_Transporter"/>
</dbReference>
<protein>
    <submittedName>
        <fullName evidence="8">EamA family transporter</fullName>
    </submittedName>
</protein>